<dbReference type="Proteomes" id="UP000789831">
    <property type="component" value="Unassembled WGS sequence"/>
</dbReference>
<name>A0A9N9CMB6_9GLOM</name>
<organism evidence="1 2">
    <name type="scientific">Ambispora gerdemannii</name>
    <dbReference type="NCBI Taxonomy" id="144530"/>
    <lineage>
        <taxon>Eukaryota</taxon>
        <taxon>Fungi</taxon>
        <taxon>Fungi incertae sedis</taxon>
        <taxon>Mucoromycota</taxon>
        <taxon>Glomeromycotina</taxon>
        <taxon>Glomeromycetes</taxon>
        <taxon>Archaeosporales</taxon>
        <taxon>Ambisporaceae</taxon>
        <taxon>Ambispora</taxon>
    </lineage>
</organism>
<gene>
    <name evidence="1" type="ORF">AGERDE_LOCUS9297</name>
</gene>
<dbReference type="EMBL" id="CAJVPL010002268">
    <property type="protein sequence ID" value="CAG8605042.1"/>
    <property type="molecule type" value="Genomic_DNA"/>
</dbReference>
<keyword evidence="2" id="KW-1185">Reference proteome</keyword>
<reference evidence="1" key="1">
    <citation type="submission" date="2021-06" db="EMBL/GenBank/DDBJ databases">
        <authorList>
            <person name="Kallberg Y."/>
            <person name="Tangrot J."/>
            <person name="Rosling A."/>
        </authorList>
    </citation>
    <scope>NUCLEOTIDE SEQUENCE</scope>
    <source>
        <strain evidence="1">MT106</strain>
    </source>
</reference>
<accession>A0A9N9CMB6</accession>
<evidence type="ECO:0000313" key="2">
    <source>
        <dbReference type="Proteomes" id="UP000789831"/>
    </source>
</evidence>
<sequence length="270" mass="30825">MLRALVFEKTSNPNKLERKHVSHRSLDDTDLPGDTAITATSKFTVVQDSTTGDDPGVLCYKGDLEGLRDLLSKGADPNGIYQHYPLSIIALQAQSTMKIIYTLQMIRAFNGKIEIRDPQLKRTVLLESASKLMIRELDYVKNYPNLIQWLVETNLFHIHEKDVDEGCGILHFVVLTKHDKYIPSLLMKCIGLGADPRSEDFKGYNALAYIVKAKSLSTLMEIMDKVPPMRDIEVLQRAIAKTSWMSKKRSYLKRWLTLSKDCDLHRYHSI</sequence>
<dbReference type="Gene3D" id="1.25.40.20">
    <property type="entry name" value="Ankyrin repeat-containing domain"/>
    <property type="match status" value="1"/>
</dbReference>
<dbReference type="AlphaFoldDB" id="A0A9N9CMB6"/>
<protein>
    <submittedName>
        <fullName evidence="1">13635_t:CDS:1</fullName>
    </submittedName>
</protein>
<comment type="caution">
    <text evidence="1">The sequence shown here is derived from an EMBL/GenBank/DDBJ whole genome shotgun (WGS) entry which is preliminary data.</text>
</comment>
<dbReference type="SUPFAM" id="SSF48403">
    <property type="entry name" value="Ankyrin repeat"/>
    <property type="match status" value="1"/>
</dbReference>
<dbReference type="InterPro" id="IPR036770">
    <property type="entry name" value="Ankyrin_rpt-contain_sf"/>
</dbReference>
<proteinExistence type="predicted"/>
<evidence type="ECO:0000313" key="1">
    <source>
        <dbReference type="EMBL" id="CAG8605042.1"/>
    </source>
</evidence>
<dbReference type="OrthoDB" id="539213at2759"/>